<dbReference type="GO" id="GO:0005886">
    <property type="term" value="C:plasma membrane"/>
    <property type="evidence" value="ECO:0007669"/>
    <property type="project" value="UniProtKB-SubCell"/>
</dbReference>
<keyword evidence="3 6" id="KW-0812">Transmembrane</keyword>
<dbReference type="RefSeq" id="WP_094664694.1">
    <property type="nucleotide sequence ID" value="NZ_MWWV01000013.1"/>
</dbReference>
<keyword evidence="4 6" id="KW-1133">Transmembrane helix</keyword>
<dbReference type="PANTHER" id="PTHR23501:SF191">
    <property type="entry name" value="VACUOLAR BASIC AMINO ACID TRANSPORTER 4"/>
    <property type="match status" value="1"/>
</dbReference>
<dbReference type="PANTHER" id="PTHR23501">
    <property type="entry name" value="MAJOR FACILITATOR SUPERFAMILY"/>
    <property type="match status" value="1"/>
</dbReference>
<organism evidence="7 8">
    <name type="scientific">Bifidobacterium tissieri</name>
    <dbReference type="NCBI Taxonomy" id="1630162"/>
    <lineage>
        <taxon>Bacteria</taxon>
        <taxon>Bacillati</taxon>
        <taxon>Actinomycetota</taxon>
        <taxon>Actinomycetes</taxon>
        <taxon>Bifidobacteriales</taxon>
        <taxon>Bifidobacteriaceae</taxon>
        <taxon>Bifidobacterium</taxon>
    </lineage>
</organism>
<evidence type="ECO:0000313" key="7">
    <source>
        <dbReference type="EMBL" id="OZG56910.1"/>
    </source>
</evidence>
<reference evidence="7 8" key="1">
    <citation type="journal article" date="2017" name="BMC Genomics">
        <title>Comparative genomic and phylogenomic analyses of the Bifidobacteriaceae family.</title>
        <authorList>
            <person name="Lugli G.A."/>
            <person name="Milani C."/>
            <person name="Turroni F."/>
            <person name="Duranti S."/>
            <person name="Mancabelli L."/>
            <person name="Mangifesta M."/>
            <person name="Ferrario C."/>
            <person name="Modesto M."/>
            <person name="Mattarelli P."/>
            <person name="Jiri K."/>
            <person name="van Sinderen D."/>
            <person name="Ventura M."/>
        </authorList>
    </citation>
    <scope>NUCLEOTIDE SEQUENCE [LARGE SCALE GENOMIC DNA]</scope>
    <source>
        <strain evidence="7 8">DSM 100201</strain>
    </source>
</reference>
<sequence>MLAGAALIVGFVAWDHHASNPLMKLSLMRNPSFAANVPALLMLNFSMYGIIFIMSAYLETVTSHGAFVGGLLPMPLVVASIVGSLCNGQATSWIGYRGASLLSLIMLAAGMAAMGGGAFLGDTVVGWILLITGQAVAGLGLSAGQPAILTWAMSTMPAEHSGSGSSLLTVFRQFGSIIGAGIFGSISGGMYATRFQSDASAAAAGMNPGHLTSAGSVNLDFQQAQRLTEQAAETLRTVAAKAYESSMLASFLIAALVIAITTTAVAAISRKHNLHD</sequence>
<comment type="subcellular location">
    <subcellularLocation>
        <location evidence="1">Cell inner membrane</location>
        <topology evidence="1">Multi-pass membrane protein</topology>
    </subcellularLocation>
</comment>
<evidence type="ECO:0000313" key="8">
    <source>
        <dbReference type="Proteomes" id="UP000216444"/>
    </source>
</evidence>
<dbReference type="InterPro" id="IPR036259">
    <property type="entry name" value="MFS_trans_sf"/>
</dbReference>
<keyword evidence="2" id="KW-0813">Transport</keyword>
<feature type="transmembrane region" description="Helical" evidence="6">
    <location>
        <begin position="33"/>
        <end position="58"/>
    </location>
</feature>
<dbReference type="Gene3D" id="1.20.1250.20">
    <property type="entry name" value="MFS general substrate transporter like domains"/>
    <property type="match status" value="1"/>
</dbReference>
<feature type="transmembrane region" description="Helical" evidence="6">
    <location>
        <begin position="64"/>
        <end position="86"/>
    </location>
</feature>
<keyword evidence="5 6" id="KW-0472">Membrane</keyword>
<evidence type="ECO:0000256" key="2">
    <source>
        <dbReference type="ARBA" id="ARBA00022448"/>
    </source>
</evidence>
<gene>
    <name evidence="7" type="ORF">BTIS_1753</name>
</gene>
<evidence type="ECO:0000256" key="3">
    <source>
        <dbReference type="ARBA" id="ARBA00022692"/>
    </source>
</evidence>
<evidence type="ECO:0000256" key="1">
    <source>
        <dbReference type="ARBA" id="ARBA00004429"/>
    </source>
</evidence>
<dbReference type="Pfam" id="PF07690">
    <property type="entry name" value="MFS_1"/>
    <property type="match status" value="1"/>
</dbReference>
<protein>
    <submittedName>
        <fullName evidence="7">MFS transporter</fullName>
    </submittedName>
</protein>
<dbReference type="SUPFAM" id="SSF103473">
    <property type="entry name" value="MFS general substrate transporter"/>
    <property type="match status" value="1"/>
</dbReference>
<keyword evidence="8" id="KW-1185">Reference proteome</keyword>
<feature type="transmembrane region" description="Helical" evidence="6">
    <location>
        <begin position="174"/>
        <end position="192"/>
    </location>
</feature>
<evidence type="ECO:0000256" key="6">
    <source>
        <dbReference type="SAM" id="Phobius"/>
    </source>
</evidence>
<evidence type="ECO:0000256" key="5">
    <source>
        <dbReference type="ARBA" id="ARBA00023136"/>
    </source>
</evidence>
<dbReference type="Proteomes" id="UP000216444">
    <property type="component" value="Unassembled WGS sequence"/>
</dbReference>
<accession>A0A261FCN5</accession>
<dbReference type="AlphaFoldDB" id="A0A261FCN5"/>
<dbReference type="InterPro" id="IPR011701">
    <property type="entry name" value="MFS"/>
</dbReference>
<dbReference type="EMBL" id="MWWV01000013">
    <property type="protein sequence ID" value="OZG56910.1"/>
    <property type="molecule type" value="Genomic_DNA"/>
</dbReference>
<name>A0A261FCN5_9BIFI</name>
<comment type="caution">
    <text evidence="7">The sequence shown here is derived from an EMBL/GenBank/DDBJ whole genome shotgun (WGS) entry which is preliminary data.</text>
</comment>
<feature type="transmembrane region" description="Helical" evidence="6">
    <location>
        <begin position="98"/>
        <end position="121"/>
    </location>
</feature>
<feature type="transmembrane region" description="Helical" evidence="6">
    <location>
        <begin position="127"/>
        <end position="153"/>
    </location>
</feature>
<evidence type="ECO:0000256" key="4">
    <source>
        <dbReference type="ARBA" id="ARBA00022989"/>
    </source>
</evidence>
<proteinExistence type="predicted"/>
<feature type="transmembrane region" description="Helical" evidence="6">
    <location>
        <begin position="247"/>
        <end position="268"/>
    </location>
</feature>
<dbReference type="GO" id="GO:0022857">
    <property type="term" value="F:transmembrane transporter activity"/>
    <property type="evidence" value="ECO:0007669"/>
    <property type="project" value="InterPro"/>
</dbReference>